<evidence type="ECO:0000259" key="10">
    <source>
        <dbReference type="PROSITE" id="PS50110"/>
    </source>
</evidence>
<comment type="caution">
    <text evidence="11">The sequence shown here is derived from an EMBL/GenBank/DDBJ whole genome shotgun (WGS) entry which is preliminary data.</text>
</comment>
<evidence type="ECO:0000256" key="5">
    <source>
        <dbReference type="ARBA" id="ARBA00023015"/>
    </source>
</evidence>
<evidence type="ECO:0000256" key="3">
    <source>
        <dbReference type="ARBA" id="ARBA00022553"/>
    </source>
</evidence>
<dbReference type="InterPro" id="IPR051552">
    <property type="entry name" value="HptR"/>
</dbReference>
<dbReference type="InterPro" id="IPR001789">
    <property type="entry name" value="Sig_transdc_resp-reg_receiver"/>
</dbReference>
<comment type="subcellular location">
    <subcellularLocation>
        <location evidence="1">Cytoplasm</location>
    </subcellularLocation>
</comment>
<keyword evidence="2" id="KW-0963">Cytoplasm</keyword>
<dbReference type="EMBL" id="QJJR01000007">
    <property type="protein sequence ID" value="PXW90932.1"/>
    <property type="molecule type" value="Genomic_DNA"/>
</dbReference>
<feature type="domain" description="HTH araC/xylS-type" evidence="9">
    <location>
        <begin position="411"/>
        <end position="509"/>
    </location>
</feature>
<feature type="modified residue" description="4-aspartylphosphate" evidence="8">
    <location>
        <position position="55"/>
    </location>
</feature>
<dbReference type="GO" id="GO:0000160">
    <property type="term" value="P:phosphorelay signal transduction system"/>
    <property type="evidence" value="ECO:0007669"/>
    <property type="project" value="UniProtKB-KW"/>
</dbReference>
<dbReference type="PROSITE" id="PS00041">
    <property type="entry name" value="HTH_ARAC_FAMILY_1"/>
    <property type="match status" value="1"/>
</dbReference>
<feature type="domain" description="Response regulatory" evidence="10">
    <location>
        <begin position="3"/>
        <end position="121"/>
    </location>
</feature>
<dbReference type="PROSITE" id="PS50110">
    <property type="entry name" value="RESPONSE_REGULATORY"/>
    <property type="match status" value="1"/>
</dbReference>
<dbReference type="SUPFAM" id="SSF52172">
    <property type="entry name" value="CheY-like"/>
    <property type="match status" value="1"/>
</dbReference>
<sequence length="515" mass="60494">MHKVIIVDDEHFVRKGIMALVDWRQIDYTVIGEADNGEDALALILKEEPDVVLSDIRMPIFDGLELIKAVKAQAKTMPKFIIVSGYNDFQYAQRAVRLGVSDFILKPVNKKELEETLLKLSHEIYEERMEQQTNQAFINHHIFQRVILEEKDPTPRELGMLIKQIDEPSRYLIIDVRHGSTDTAMDEKIQHIVTHFIGDQEIFIHPIDREGYGIILEQRHLPKNANELNWFFDHFKRMLEKEIHQSIFMFVGKSESGLNGVITSYQTAKALSEHRYIQMDDQPIIYDQDKQTQLDLAQMFDPSVMRRLIEHVEENNANIIKETVSQWIDVIKSHAVSIENVRLFIYQTEKALDQAMKRASDEEGFEVKTFMRQFEQKLTLVELEKHFAAYLVEKAEQLATYHKAKFNGDIYKVKRYIDRHYHESLTLKKMANKFFMNPVYLGQLFKKTYGTYFKDYLLAVRIEKAKQMLRQTDLRVYEVAEEVGFGSSDYFVTQFEKIEGSTPSKYRQKLTVENR</sequence>
<keyword evidence="5" id="KW-0805">Transcription regulation</keyword>
<proteinExistence type="predicted"/>
<dbReference type="PRINTS" id="PR00032">
    <property type="entry name" value="HTHARAC"/>
</dbReference>
<dbReference type="PROSITE" id="PS01124">
    <property type="entry name" value="HTH_ARAC_FAMILY_2"/>
    <property type="match status" value="1"/>
</dbReference>
<evidence type="ECO:0000313" key="12">
    <source>
        <dbReference type="Proteomes" id="UP000247922"/>
    </source>
</evidence>
<dbReference type="SMART" id="SM00448">
    <property type="entry name" value="REC"/>
    <property type="match status" value="1"/>
</dbReference>
<dbReference type="InterPro" id="IPR009057">
    <property type="entry name" value="Homeodomain-like_sf"/>
</dbReference>
<dbReference type="InterPro" id="IPR011006">
    <property type="entry name" value="CheY-like_superfamily"/>
</dbReference>
<organism evidence="11 12">
    <name type="scientific">Streptohalobacillus salinus</name>
    <dbReference type="NCBI Taxonomy" id="621096"/>
    <lineage>
        <taxon>Bacteria</taxon>
        <taxon>Bacillati</taxon>
        <taxon>Bacillota</taxon>
        <taxon>Bacilli</taxon>
        <taxon>Bacillales</taxon>
        <taxon>Bacillaceae</taxon>
        <taxon>Streptohalobacillus</taxon>
    </lineage>
</organism>
<dbReference type="RefSeq" id="WP_110251493.1">
    <property type="nucleotide sequence ID" value="NZ_QJJR01000007.1"/>
</dbReference>
<keyword evidence="4" id="KW-0902">Two-component regulatory system</keyword>
<keyword evidence="7" id="KW-0804">Transcription</keyword>
<dbReference type="SUPFAM" id="SSF46689">
    <property type="entry name" value="Homeodomain-like"/>
    <property type="match status" value="2"/>
</dbReference>
<keyword evidence="6" id="KW-0238">DNA-binding</keyword>
<accession>A0A2V3WA05</accession>
<evidence type="ECO:0000256" key="1">
    <source>
        <dbReference type="ARBA" id="ARBA00004496"/>
    </source>
</evidence>
<protein>
    <submittedName>
        <fullName evidence="11">Two-component system response regulator YesN</fullName>
    </submittedName>
</protein>
<evidence type="ECO:0000256" key="4">
    <source>
        <dbReference type="ARBA" id="ARBA00023012"/>
    </source>
</evidence>
<dbReference type="InterPro" id="IPR020449">
    <property type="entry name" value="Tscrpt_reg_AraC-type_HTH"/>
</dbReference>
<dbReference type="Gene3D" id="3.40.50.2300">
    <property type="match status" value="1"/>
</dbReference>
<dbReference type="OrthoDB" id="342399at2"/>
<evidence type="ECO:0000256" key="2">
    <source>
        <dbReference type="ARBA" id="ARBA00022490"/>
    </source>
</evidence>
<evidence type="ECO:0000313" key="11">
    <source>
        <dbReference type="EMBL" id="PXW90932.1"/>
    </source>
</evidence>
<dbReference type="PANTHER" id="PTHR42713">
    <property type="entry name" value="HISTIDINE KINASE-RELATED"/>
    <property type="match status" value="1"/>
</dbReference>
<dbReference type="Pfam" id="PF12833">
    <property type="entry name" value="HTH_18"/>
    <property type="match status" value="1"/>
</dbReference>
<evidence type="ECO:0000256" key="7">
    <source>
        <dbReference type="ARBA" id="ARBA00023163"/>
    </source>
</evidence>
<dbReference type="PANTHER" id="PTHR42713:SF3">
    <property type="entry name" value="TRANSCRIPTIONAL REGULATORY PROTEIN HPTR"/>
    <property type="match status" value="1"/>
</dbReference>
<dbReference type="Proteomes" id="UP000247922">
    <property type="component" value="Unassembled WGS sequence"/>
</dbReference>
<keyword evidence="12" id="KW-1185">Reference proteome</keyword>
<dbReference type="AlphaFoldDB" id="A0A2V3WA05"/>
<dbReference type="Gene3D" id="1.10.10.60">
    <property type="entry name" value="Homeodomain-like"/>
    <property type="match status" value="2"/>
</dbReference>
<dbReference type="SMART" id="SM00342">
    <property type="entry name" value="HTH_ARAC"/>
    <property type="match status" value="1"/>
</dbReference>
<evidence type="ECO:0000256" key="6">
    <source>
        <dbReference type="ARBA" id="ARBA00023125"/>
    </source>
</evidence>
<dbReference type="InterPro" id="IPR018062">
    <property type="entry name" value="HTH_AraC-typ_CS"/>
</dbReference>
<dbReference type="Pfam" id="PF00072">
    <property type="entry name" value="Response_reg"/>
    <property type="match status" value="1"/>
</dbReference>
<evidence type="ECO:0000259" key="9">
    <source>
        <dbReference type="PROSITE" id="PS01124"/>
    </source>
</evidence>
<dbReference type="GO" id="GO:0005737">
    <property type="term" value="C:cytoplasm"/>
    <property type="evidence" value="ECO:0007669"/>
    <property type="project" value="UniProtKB-SubCell"/>
</dbReference>
<reference evidence="11 12" key="1">
    <citation type="submission" date="2018-05" db="EMBL/GenBank/DDBJ databases">
        <title>Genomic Encyclopedia of Type Strains, Phase IV (KMG-IV): sequencing the most valuable type-strain genomes for metagenomic binning, comparative biology and taxonomic classification.</title>
        <authorList>
            <person name="Goeker M."/>
        </authorList>
    </citation>
    <scope>NUCLEOTIDE SEQUENCE [LARGE SCALE GENOMIC DNA]</scope>
    <source>
        <strain evidence="11 12">DSM 22440</strain>
    </source>
</reference>
<name>A0A2V3WA05_9BACI</name>
<dbReference type="GO" id="GO:0043565">
    <property type="term" value="F:sequence-specific DNA binding"/>
    <property type="evidence" value="ECO:0007669"/>
    <property type="project" value="InterPro"/>
</dbReference>
<dbReference type="CDD" id="cd17536">
    <property type="entry name" value="REC_YesN-like"/>
    <property type="match status" value="1"/>
</dbReference>
<evidence type="ECO:0000256" key="8">
    <source>
        <dbReference type="PROSITE-ProRule" id="PRU00169"/>
    </source>
</evidence>
<dbReference type="GO" id="GO:0003700">
    <property type="term" value="F:DNA-binding transcription factor activity"/>
    <property type="evidence" value="ECO:0007669"/>
    <property type="project" value="InterPro"/>
</dbReference>
<gene>
    <name evidence="11" type="ORF">DES38_10764</name>
</gene>
<dbReference type="InterPro" id="IPR018060">
    <property type="entry name" value="HTH_AraC"/>
</dbReference>
<keyword evidence="3 8" id="KW-0597">Phosphoprotein</keyword>